<protein>
    <recommendedName>
        <fullName evidence="2">DUF4365 domain-containing protein</fullName>
    </recommendedName>
</protein>
<dbReference type="AlphaFoldDB" id="A0A2C7AC01"/>
<proteinExistence type="predicted"/>
<evidence type="ECO:0000313" key="3">
    <source>
        <dbReference type="EMBL" id="PHK94616.1"/>
    </source>
</evidence>
<evidence type="ECO:0000259" key="2">
    <source>
        <dbReference type="Pfam" id="PF14280"/>
    </source>
</evidence>
<accession>A0A2C7AC01</accession>
<gene>
    <name evidence="3" type="ORF">CR162_12525</name>
</gene>
<reference evidence="3 4" key="1">
    <citation type="submission" date="2017-10" db="EMBL/GenBank/DDBJ databases">
        <authorList>
            <person name="Banno H."/>
            <person name="Chua N.-H."/>
        </authorList>
    </citation>
    <scope>NUCLEOTIDE SEQUENCE [LARGE SCALE GENOMIC DNA]</scope>
    <source>
        <strain evidence="3 4">YW11</strain>
    </source>
</reference>
<feature type="domain" description="DUF4365" evidence="2">
    <location>
        <begin position="85"/>
        <end position="218"/>
    </location>
</feature>
<evidence type="ECO:0000256" key="1">
    <source>
        <dbReference type="SAM" id="MobiDB-lite"/>
    </source>
</evidence>
<comment type="caution">
    <text evidence="3">The sequence shown here is derived from an EMBL/GenBank/DDBJ whole genome shotgun (WGS) entry which is preliminary data.</text>
</comment>
<dbReference type="OrthoDB" id="789223at2"/>
<feature type="region of interest" description="Disordered" evidence="1">
    <location>
        <begin position="341"/>
        <end position="364"/>
    </location>
</feature>
<evidence type="ECO:0000313" key="4">
    <source>
        <dbReference type="Proteomes" id="UP000223527"/>
    </source>
</evidence>
<sequence>MLTEDCCHRTVTGVQEAGLGAVRVQKAGLCAPARKARTKGILDRCGAYVTSWSGPRPTPHVVCSIAPLLLSVMHPMARTSTALTERVGVQEVNLIFTKRLKWFFREQTISDFGVDAEVEIVDEEGEPTGQLIALQVKSGTSFFQHKDAEGYTFYGEPRHLEYWLRHSLPVFLILHNPETGLTLWQRVERHLTRQTKKGWAIHIPSRNVLDEKAKPALASGIGTDRASIKRYRFAADKADMEEYRDKEVFFSFDFWVNKTLGLRKIDVYYGSYEKSQPDSQIGVWGTTHTPHGVMNHFFPWLTYQYAKLIPAEEQSNEIETHIVQVELNEAAKQFLAVEAFFEDPDDPEPPEEPERDDEDECDEEDYNEWAFRRAMERD</sequence>
<name>A0A2C7AC01_9PROT</name>
<dbReference type="InterPro" id="IPR025375">
    <property type="entry name" value="DUF4365"/>
</dbReference>
<dbReference type="Pfam" id="PF14280">
    <property type="entry name" value="DUF4365"/>
    <property type="match status" value="1"/>
</dbReference>
<dbReference type="Proteomes" id="UP000223527">
    <property type="component" value="Unassembled WGS sequence"/>
</dbReference>
<dbReference type="EMBL" id="PDNU01000022">
    <property type="protein sequence ID" value="PHK94616.1"/>
    <property type="molecule type" value="Genomic_DNA"/>
</dbReference>
<organism evidence="3 4">
    <name type="scientific">Teichococcus rhizosphaerae</name>
    <dbReference type="NCBI Taxonomy" id="1335062"/>
    <lineage>
        <taxon>Bacteria</taxon>
        <taxon>Pseudomonadati</taxon>
        <taxon>Pseudomonadota</taxon>
        <taxon>Alphaproteobacteria</taxon>
        <taxon>Acetobacterales</taxon>
        <taxon>Roseomonadaceae</taxon>
        <taxon>Roseomonas</taxon>
    </lineage>
</organism>
<keyword evidence="4" id="KW-1185">Reference proteome</keyword>